<keyword evidence="2" id="KW-1185">Reference proteome</keyword>
<organism evidence="1 2">
    <name type="scientific">Moorena producens 3L</name>
    <dbReference type="NCBI Taxonomy" id="489825"/>
    <lineage>
        <taxon>Bacteria</taxon>
        <taxon>Bacillati</taxon>
        <taxon>Cyanobacteriota</taxon>
        <taxon>Cyanophyceae</taxon>
        <taxon>Coleofasciculales</taxon>
        <taxon>Coleofasciculaceae</taxon>
        <taxon>Moorena</taxon>
    </lineage>
</organism>
<proteinExistence type="predicted"/>
<name>F4XPH2_9CYAN</name>
<dbReference type="Proteomes" id="UP000003959">
    <property type="component" value="Unassembled WGS sequence"/>
</dbReference>
<reference evidence="2" key="1">
    <citation type="journal article" date="2011" name="Proc. Natl. Acad. Sci. U.S.A.">
        <title>Genomic insights into the physiology and ecology of the marine filamentous cyanobacterium Lyngbya majuscula.</title>
        <authorList>
            <person name="Jones A.C."/>
            <person name="Monroe E.A."/>
            <person name="Podell S."/>
            <person name="Hess W.R."/>
            <person name="Klages S."/>
            <person name="Esquenazi E."/>
            <person name="Niessen S."/>
            <person name="Hoover H."/>
            <person name="Rothmann M."/>
            <person name="Lasken R.S."/>
            <person name="Yates J.R.III."/>
            <person name="Reinhardt R."/>
            <person name="Kube M."/>
            <person name="Burkart M.D."/>
            <person name="Allen E.E."/>
            <person name="Dorrestein P.C."/>
            <person name="Gerwick W.H."/>
            <person name="Gerwick L."/>
        </authorList>
    </citation>
    <scope>NUCLEOTIDE SEQUENCE [LARGE SCALE GENOMIC DNA]</scope>
    <source>
        <strain evidence="2">3L</strain>
    </source>
</reference>
<evidence type="ECO:0000313" key="1">
    <source>
        <dbReference type="EMBL" id="EGJ33426.1"/>
    </source>
</evidence>
<dbReference type="EMBL" id="GL890848">
    <property type="protein sequence ID" value="EGJ33426.1"/>
    <property type="molecule type" value="Genomic_DNA"/>
</dbReference>
<sequence length="62" mass="7270">MLLLQIHKQIKIERLAAHFTLPIKSEIRRRHLQRFFKLQSNSGALILLPIIQTIISNKSPKK</sequence>
<accession>F4XPH2</accession>
<dbReference type="AlphaFoldDB" id="F4XPH2"/>
<evidence type="ECO:0000313" key="2">
    <source>
        <dbReference type="Proteomes" id="UP000003959"/>
    </source>
</evidence>
<dbReference type="HOGENOM" id="CLU_2899287_0_0_3"/>
<gene>
    <name evidence="1" type="ORF">LYNGBM3L_34120</name>
</gene>
<protein>
    <submittedName>
        <fullName evidence="1">Uncharacterized protein</fullName>
    </submittedName>
</protein>